<evidence type="ECO:0000256" key="5">
    <source>
        <dbReference type="ARBA" id="ARBA00023136"/>
    </source>
</evidence>
<feature type="domain" description="Peptidase S54 rhomboid" evidence="8">
    <location>
        <begin position="342"/>
        <end position="480"/>
    </location>
</feature>
<evidence type="ECO:0000256" key="4">
    <source>
        <dbReference type="ARBA" id="ARBA00022989"/>
    </source>
</evidence>
<dbReference type="EMBL" id="CAUYUJ010020966">
    <property type="protein sequence ID" value="CAK0901677.1"/>
    <property type="molecule type" value="Genomic_DNA"/>
</dbReference>
<evidence type="ECO:0000313" key="11">
    <source>
        <dbReference type="Proteomes" id="UP001189429"/>
    </source>
</evidence>
<dbReference type="Gene3D" id="1.20.1540.10">
    <property type="entry name" value="Rhomboid-like"/>
    <property type="match status" value="1"/>
</dbReference>
<evidence type="ECO:0000256" key="7">
    <source>
        <dbReference type="SAM" id="Phobius"/>
    </source>
</evidence>
<evidence type="ECO:0000259" key="8">
    <source>
        <dbReference type="Pfam" id="PF01694"/>
    </source>
</evidence>
<dbReference type="PANTHER" id="PTHR45840:SF2">
    <property type="entry name" value="PROTEIN RHOMBOID-RELATED"/>
    <property type="match status" value="1"/>
</dbReference>
<protein>
    <recommendedName>
        <fullName evidence="8">Peptidase S54 rhomboid domain-containing protein</fullName>
    </recommendedName>
</protein>
<dbReference type="Pfam" id="PF01694">
    <property type="entry name" value="Rhomboid"/>
    <property type="match status" value="1"/>
</dbReference>
<organism evidence="10 11">
    <name type="scientific">Prorocentrum cordatum</name>
    <dbReference type="NCBI Taxonomy" id="2364126"/>
    <lineage>
        <taxon>Eukaryota</taxon>
        <taxon>Sar</taxon>
        <taxon>Alveolata</taxon>
        <taxon>Dinophyceae</taxon>
        <taxon>Prorocentrales</taxon>
        <taxon>Prorocentraceae</taxon>
        <taxon>Prorocentrum</taxon>
    </lineage>
</organism>
<keyword evidence="4 7" id="KW-1133">Transmembrane helix</keyword>
<keyword evidence="11" id="KW-1185">Reference proteome</keyword>
<evidence type="ECO:0000256" key="1">
    <source>
        <dbReference type="ARBA" id="ARBA00004141"/>
    </source>
</evidence>
<feature type="transmembrane region" description="Helical" evidence="7">
    <location>
        <begin position="461"/>
        <end position="480"/>
    </location>
</feature>
<feature type="region of interest" description="Disordered" evidence="6">
    <location>
        <begin position="91"/>
        <end position="133"/>
    </location>
</feature>
<evidence type="ECO:0000313" key="10">
    <source>
        <dbReference type="EMBL" id="CAK0901677.1"/>
    </source>
</evidence>
<dbReference type="SUPFAM" id="SSF144091">
    <property type="entry name" value="Rhomboid-like"/>
    <property type="match status" value="1"/>
</dbReference>
<evidence type="ECO:0000256" key="6">
    <source>
        <dbReference type="SAM" id="MobiDB-lite"/>
    </source>
</evidence>
<reference evidence="10" key="1">
    <citation type="submission" date="2023-10" db="EMBL/GenBank/DDBJ databases">
        <authorList>
            <person name="Chen Y."/>
            <person name="Shah S."/>
            <person name="Dougan E. K."/>
            <person name="Thang M."/>
            <person name="Chan C."/>
        </authorList>
    </citation>
    <scope>NUCLEOTIDE SEQUENCE [LARGE SCALE GENOMIC DNA]</scope>
</reference>
<dbReference type="InterPro" id="IPR051739">
    <property type="entry name" value="Rhomboid_IM_Serine_Proteases"/>
</dbReference>
<dbReference type="InterPro" id="IPR022764">
    <property type="entry name" value="Peptidase_S54_rhomboid_dom"/>
</dbReference>
<feature type="compositionally biased region" description="Basic and acidic residues" evidence="6">
    <location>
        <begin position="100"/>
        <end position="110"/>
    </location>
</feature>
<accession>A0ABN9XP29</accession>
<sequence>MPGLSAKTETAVEEFSAAEADVEESSVHAATRQPQEQEVKDEDITCCAYVCYTFLAFFAYWFGAARFDQDGDGDFDAADVQAMIDGGSKKLMLNFTRPPQDQRAKAQRRERAQRRRAQHEAERQSKRRESARLHEEHLRAHREAGGVSGAAGLAVERAMHGVVVHAWPAGGVLEADVESEAQEEEILDNLRQAVPCFCIVEVLLCLVLWGATAPRARSYAPLAYGVGVADGGVLATHAKDGGTTLLLAECEAECDGAGAACLGIAWLPGPSPQCRLLERLPASASSSVLCPRSAWDWRVYKKDAWSLGASLGQMGGAESIWPGRTSLKAHHNCEHGYDISFLWRWWSYQFTHGSISHMFVNCFMILVLGVPLEGWQGTGMIAVMWTLGCLGGACCWALFDPYRETIGASGGCYSMLGMHIADLVMNWGDKKWRFGTLFTLSLVCSVDLAYFYATYDPDGGAASNVVHVGGLIAGILIVMTSGRNMHRKWWETVFSCIAWVLGIGLLAGTLFFWYGANNHPAIANLWDSSQRPWCWIGEVCIGDDGAHCPLLDTPPTFTTGATTAHETRRQCVFCTTRACVEGWYSSYIADDGTEHYKYCPTESAQSTCGDEFTDSWDLFYPPTRSKYQS</sequence>
<comment type="subcellular location">
    <subcellularLocation>
        <location evidence="1">Membrane</location>
        <topology evidence="1">Multi-pass membrane protein</topology>
    </subcellularLocation>
</comment>
<feature type="transmembrane region" description="Helical" evidence="7">
    <location>
        <begin position="437"/>
        <end position="455"/>
    </location>
</feature>
<keyword evidence="3 7" id="KW-0812">Transmembrane</keyword>
<dbReference type="Proteomes" id="UP001189429">
    <property type="component" value="Unassembled WGS sequence"/>
</dbReference>
<evidence type="ECO:0000256" key="3">
    <source>
        <dbReference type="ARBA" id="ARBA00022692"/>
    </source>
</evidence>
<keyword evidence="5 7" id="KW-0472">Membrane</keyword>
<gene>
    <name evidence="9" type="ORF">PCOR1329_LOCUS65394</name>
    <name evidence="10" type="ORF">PCOR1329_LOCUS78561</name>
</gene>
<feature type="region of interest" description="Disordered" evidence="6">
    <location>
        <begin position="1"/>
        <end position="38"/>
    </location>
</feature>
<evidence type="ECO:0000313" key="9">
    <source>
        <dbReference type="EMBL" id="CAK0883106.1"/>
    </source>
</evidence>
<proteinExistence type="inferred from homology"/>
<dbReference type="InterPro" id="IPR035952">
    <property type="entry name" value="Rhomboid-like_sf"/>
</dbReference>
<feature type="transmembrane region" description="Helical" evidence="7">
    <location>
        <begin position="379"/>
        <end position="399"/>
    </location>
</feature>
<dbReference type="EMBL" id="CAUYUJ010018374">
    <property type="protein sequence ID" value="CAK0883106.1"/>
    <property type="molecule type" value="Genomic_DNA"/>
</dbReference>
<name>A0ABN9XP29_9DINO</name>
<feature type="transmembrane region" description="Helical" evidence="7">
    <location>
        <begin position="354"/>
        <end position="372"/>
    </location>
</feature>
<comment type="caution">
    <text evidence="10">The sequence shown here is derived from an EMBL/GenBank/DDBJ whole genome shotgun (WGS) entry which is preliminary data.</text>
</comment>
<feature type="transmembrane region" description="Helical" evidence="7">
    <location>
        <begin position="492"/>
        <end position="514"/>
    </location>
</feature>
<evidence type="ECO:0000256" key="2">
    <source>
        <dbReference type="ARBA" id="ARBA00009045"/>
    </source>
</evidence>
<comment type="similarity">
    <text evidence="2">Belongs to the peptidase S54 family.</text>
</comment>
<feature type="compositionally biased region" description="Basic and acidic residues" evidence="6">
    <location>
        <begin position="118"/>
        <end position="133"/>
    </location>
</feature>
<dbReference type="PANTHER" id="PTHR45840">
    <property type="entry name" value="RHOMBOID-RELATED PROTEIN"/>
    <property type="match status" value="1"/>
</dbReference>